<comment type="caution">
    <text evidence="6">The sequence shown here is derived from an EMBL/GenBank/DDBJ whole genome shotgun (WGS) entry which is preliminary data.</text>
</comment>
<dbReference type="EMBL" id="BMIP01000003">
    <property type="protein sequence ID" value="GGD67593.1"/>
    <property type="molecule type" value="Genomic_DNA"/>
</dbReference>
<gene>
    <name evidence="6" type="ORF">GCM10010990_16350</name>
</gene>
<sequence length="157" mass="17011">MAGEGDTTTSGVRFPPPLIFAGMMLIGRAVDGWFGLNPAMPGFVQAVGWGIAALGVVLIGWAIFLFLRAGTNPEPWAPDAAFVATGIYRLTRNPMYLGMALAHLGFALGADSLGMLLTMPVAAGLVDRLVIAREERHLICRFGSSYEEYLRNVRRWL</sequence>
<feature type="transmembrane region" description="Helical" evidence="5">
    <location>
        <begin position="14"/>
        <end position="34"/>
    </location>
</feature>
<organism evidence="6 7">
    <name type="scientific">Croceicoccus mobilis</name>
    <dbReference type="NCBI Taxonomy" id="1703339"/>
    <lineage>
        <taxon>Bacteria</taxon>
        <taxon>Pseudomonadati</taxon>
        <taxon>Pseudomonadota</taxon>
        <taxon>Alphaproteobacteria</taxon>
        <taxon>Sphingomonadales</taxon>
        <taxon>Erythrobacteraceae</taxon>
        <taxon>Croceicoccus</taxon>
    </lineage>
</organism>
<proteinExistence type="predicted"/>
<dbReference type="GO" id="GO:0012505">
    <property type="term" value="C:endomembrane system"/>
    <property type="evidence" value="ECO:0007669"/>
    <property type="project" value="UniProtKB-SubCell"/>
</dbReference>
<evidence type="ECO:0000256" key="4">
    <source>
        <dbReference type="ARBA" id="ARBA00023136"/>
    </source>
</evidence>
<protein>
    <recommendedName>
        <fullName evidence="8">Isoprenylcysteine carboxyl methyltransferase</fullName>
    </recommendedName>
</protein>
<dbReference type="PANTHER" id="PTHR43847">
    <property type="entry name" value="BLL3993 PROTEIN"/>
    <property type="match status" value="1"/>
</dbReference>
<accession>A0A916YY89</accession>
<reference evidence="6" key="1">
    <citation type="journal article" date="2014" name="Int. J. Syst. Evol. Microbiol.">
        <title>Complete genome sequence of Corynebacterium casei LMG S-19264T (=DSM 44701T), isolated from a smear-ripened cheese.</title>
        <authorList>
            <consortium name="US DOE Joint Genome Institute (JGI-PGF)"/>
            <person name="Walter F."/>
            <person name="Albersmeier A."/>
            <person name="Kalinowski J."/>
            <person name="Ruckert C."/>
        </authorList>
    </citation>
    <scope>NUCLEOTIDE SEQUENCE</scope>
    <source>
        <strain evidence="6">CGMCC 1.15360</strain>
    </source>
</reference>
<keyword evidence="7" id="KW-1185">Reference proteome</keyword>
<dbReference type="PANTHER" id="PTHR43847:SF1">
    <property type="entry name" value="BLL3993 PROTEIN"/>
    <property type="match status" value="1"/>
</dbReference>
<evidence type="ECO:0000256" key="5">
    <source>
        <dbReference type="SAM" id="Phobius"/>
    </source>
</evidence>
<name>A0A916YY89_9SPHN</name>
<reference evidence="6" key="2">
    <citation type="submission" date="2020-09" db="EMBL/GenBank/DDBJ databases">
        <authorList>
            <person name="Sun Q."/>
            <person name="Zhou Y."/>
        </authorList>
    </citation>
    <scope>NUCLEOTIDE SEQUENCE</scope>
    <source>
        <strain evidence="6">CGMCC 1.15360</strain>
    </source>
</reference>
<keyword evidence="4 5" id="KW-0472">Membrane</keyword>
<dbReference type="InterPro" id="IPR052527">
    <property type="entry name" value="Metal_cation-efflux_comp"/>
</dbReference>
<feature type="transmembrane region" description="Helical" evidence="5">
    <location>
        <begin position="100"/>
        <end position="126"/>
    </location>
</feature>
<evidence type="ECO:0000256" key="2">
    <source>
        <dbReference type="ARBA" id="ARBA00022692"/>
    </source>
</evidence>
<evidence type="ECO:0000256" key="1">
    <source>
        <dbReference type="ARBA" id="ARBA00004127"/>
    </source>
</evidence>
<dbReference type="Gene3D" id="1.20.120.1630">
    <property type="match status" value="1"/>
</dbReference>
<dbReference type="RefSeq" id="WP_066771162.1">
    <property type="nucleotide sequence ID" value="NZ_BMIP01000003.1"/>
</dbReference>
<keyword evidence="2 5" id="KW-0812">Transmembrane</keyword>
<dbReference type="Pfam" id="PF04191">
    <property type="entry name" value="PEMT"/>
    <property type="match status" value="1"/>
</dbReference>
<dbReference type="AlphaFoldDB" id="A0A916YY89"/>
<feature type="transmembrane region" description="Helical" evidence="5">
    <location>
        <begin position="46"/>
        <end position="67"/>
    </location>
</feature>
<evidence type="ECO:0008006" key="8">
    <source>
        <dbReference type="Google" id="ProtNLM"/>
    </source>
</evidence>
<keyword evidence="3 5" id="KW-1133">Transmembrane helix</keyword>
<evidence type="ECO:0000313" key="7">
    <source>
        <dbReference type="Proteomes" id="UP000612349"/>
    </source>
</evidence>
<comment type="subcellular location">
    <subcellularLocation>
        <location evidence="1">Endomembrane system</location>
        <topology evidence="1">Multi-pass membrane protein</topology>
    </subcellularLocation>
</comment>
<dbReference type="Proteomes" id="UP000612349">
    <property type="component" value="Unassembled WGS sequence"/>
</dbReference>
<dbReference type="InterPro" id="IPR007318">
    <property type="entry name" value="Phopholipid_MeTrfase"/>
</dbReference>
<evidence type="ECO:0000256" key="3">
    <source>
        <dbReference type="ARBA" id="ARBA00022989"/>
    </source>
</evidence>
<evidence type="ECO:0000313" key="6">
    <source>
        <dbReference type="EMBL" id="GGD67593.1"/>
    </source>
</evidence>